<protein>
    <recommendedName>
        <fullName evidence="3">Winged helix DNA-binding domain-containing protein</fullName>
    </recommendedName>
</protein>
<dbReference type="KEGG" id="bao:BAMF_2482"/>
<dbReference type="Proteomes" id="UP000006562">
    <property type="component" value="Chromosome"/>
</dbReference>
<dbReference type="InterPro" id="IPR009351">
    <property type="entry name" value="AlkZ-like"/>
</dbReference>
<dbReference type="PANTHER" id="PTHR38479">
    <property type="entry name" value="LMO0824 PROTEIN"/>
    <property type="match status" value="1"/>
</dbReference>
<evidence type="ECO:0000313" key="1">
    <source>
        <dbReference type="EMBL" id="CBI43608.1"/>
    </source>
</evidence>
<proteinExistence type="predicted"/>
<reference evidence="2" key="2">
    <citation type="journal article" date="2011" name="J. Biotechnol.">
        <title>Genome sequence of B. amyloliquefaciens type strain DSM7(T) reveals differences to plant-associated B. amyloliquefaciens FZB42.</title>
        <authorList>
            <person name="Ruckert C."/>
            <person name="Blom J."/>
            <person name="Chen X."/>
            <person name="Reva O."/>
            <person name="Borriss R."/>
        </authorList>
    </citation>
    <scope>NUCLEOTIDE SEQUENCE [LARGE SCALE GENOMIC DNA]</scope>
    <source>
        <strain evidence="2">DSM 7</strain>
    </source>
</reference>
<dbReference type="Pfam" id="PF06224">
    <property type="entry name" value="AlkZ-like"/>
    <property type="match status" value="1"/>
</dbReference>
<dbReference type="PANTHER" id="PTHR38479:SF2">
    <property type="entry name" value="WINGED HELIX DNA-BINDING DOMAIN-CONTAINING PROTEIN"/>
    <property type="match status" value="1"/>
</dbReference>
<accession>A0A9P1JIJ9</accession>
<organism evidence="1 2">
    <name type="scientific">Bacillus amyloliquefaciens (strain ATCC 23350 / DSM 7 / BCRC 11601 / CCUG 28519 / NBRC 15535 / NRRL B-14393 / F)</name>
    <dbReference type="NCBI Taxonomy" id="692420"/>
    <lineage>
        <taxon>Bacteria</taxon>
        <taxon>Bacillati</taxon>
        <taxon>Bacillota</taxon>
        <taxon>Bacilli</taxon>
        <taxon>Bacillales</taxon>
        <taxon>Bacillaceae</taxon>
        <taxon>Bacillus</taxon>
        <taxon>Bacillus amyloliquefaciens group</taxon>
    </lineage>
</organism>
<dbReference type="EMBL" id="FN597644">
    <property type="protein sequence ID" value="CBI43608.1"/>
    <property type="molecule type" value="Genomic_DNA"/>
</dbReference>
<sequence>MVSGKTYWDELPNELLAEWIVSEHFERFEDSTLAEIAEAYIGVYSTRPTSWLAVLARNRSIDRTEVLSMETDPALVRIPGMRRSKFLLPQSLAATVFGVTRLSLADHEWRLRDVKLTLADYRRILPSLTELTTGSPVRLKDIGDALGLSGPQTRACTTVATYDGALIRIPSSNPWSNRWLYTAAPNGLLQSDDTPIDRERLQLDIARRYIQNYGPVSVDDLAWWMAISKKTARLLLERAGAYEIGSGIWLSANQKDKFEEFVLHAGQHSATGVRFLPAWDPLLMGYAPGSRQRDCLGLNQIGGYDAAGNGRPVVLIGSRAVTTWRIMRSGSKRLISLDLSSFVGKERKDLQESVLTWANQIGAIYDHETNGEEPTTGE</sequence>
<name>A0A9P1JIJ9_BACAS</name>
<evidence type="ECO:0008006" key="3">
    <source>
        <dbReference type="Google" id="ProtNLM"/>
    </source>
</evidence>
<keyword evidence="2" id="KW-1185">Reference proteome</keyword>
<evidence type="ECO:0000313" key="2">
    <source>
        <dbReference type="Proteomes" id="UP000006562"/>
    </source>
</evidence>
<reference evidence="1 2" key="1">
    <citation type="journal article" date="2011" name="Int. J. Syst. Evol. Microbiol.">
        <title>Relationship of Bacillus amyloliquefaciens clades associated with strains DSM 7T and FZB42T: a proposal for Bacillus amyloliquefaciens subsp. amyloliquefaciens subsp. nov. and Bacillus amyloliquefaciens subsp. plantarum subsp. nov. based on complete genome sequence comparisons.</title>
        <authorList>
            <person name="Borriss R."/>
            <person name="Chen X.H."/>
            <person name="Rueckert C."/>
            <person name="Blom J."/>
            <person name="Becker A."/>
            <person name="Baumgarth B."/>
            <person name="Fan B."/>
            <person name="Pukall R."/>
            <person name="Schumann P."/>
            <person name="Sproer C."/>
            <person name="Junge H."/>
            <person name="Vater J."/>
            <person name="Puhler A."/>
            <person name="Klenk H.P."/>
        </authorList>
    </citation>
    <scope>NUCLEOTIDE SEQUENCE [LARGE SCALE GENOMIC DNA]</scope>
    <source>
        <strain evidence="2">DSM 7</strain>
    </source>
</reference>
<gene>
    <name evidence="1" type="primary">nrpsD</name>
    <name evidence="1" type="ordered locus">BAMF_2482</name>
</gene>
<dbReference type="AlphaFoldDB" id="A0A9P1JIJ9"/>